<evidence type="ECO:0008006" key="3">
    <source>
        <dbReference type="Google" id="ProtNLM"/>
    </source>
</evidence>
<dbReference type="EMBL" id="PQIB02000008">
    <property type="protein sequence ID" value="RLN03438.1"/>
    <property type="molecule type" value="Genomic_DNA"/>
</dbReference>
<keyword evidence="2" id="KW-1185">Reference proteome</keyword>
<proteinExistence type="predicted"/>
<evidence type="ECO:0000313" key="2">
    <source>
        <dbReference type="Proteomes" id="UP000275267"/>
    </source>
</evidence>
<evidence type="ECO:0000313" key="1">
    <source>
        <dbReference type="EMBL" id="RLN03438.1"/>
    </source>
</evidence>
<protein>
    <recommendedName>
        <fullName evidence="3">PDZ domain-containing protein</fullName>
    </recommendedName>
</protein>
<accession>A0A3L6RH62</accession>
<dbReference type="OrthoDB" id="582926at2759"/>
<dbReference type="AlphaFoldDB" id="A0A3L6RH62"/>
<name>A0A3L6RH62_PANMI</name>
<dbReference type="Proteomes" id="UP000275267">
    <property type="component" value="Unassembled WGS sequence"/>
</dbReference>
<dbReference type="SUPFAM" id="SSF50494">
    <property type="entry name" value="Trypsin-like serine proteases"/>
    <property type="match status" value="1"/>
</dbReference>
<comment type="caution">
    <text evidence="1">The sequence shown here is derived from an EMBL/GenBank/DDBJ whole genome shotgun (WGS) entry which is preliminary data.</text>
</comment>
<dbReference type="Pfam" id="PF13365">
    <property type="entry name" value="Trypsin_2"/>
    <property type="match status" value="1"/>
</dbReference>
<dbReference type="PANTHER" id="PTHR47389">
    <property type="entry name" value="OS09G0436400 PROTEIN"/>
    <property type="match status" value="1"/>
</dbReference>
<gene>
    <name evidence="1" type="ORF">C2845_PM13G15610</name>
</gene>
<sequence length="349" mass="39699">MRKWHKECKRISEILEKDIDYDLPTMSKPKDPLTTKAVQSSGDKAVVLRAAHSIVIVSYIMDDGRREPQCSAIIIKQLSDGPGRHRAMVVTYCGVACIRGRKRDPSPKLSVTLPNKKTVLDAELIYFNDRYNIALLDIYLDFTLELTSIGFHPQYGEEVFVLSRDGDASLRVRRGNIKWLEESGFLWRDHYMFLSSAIPEGGNGGMVIDHDGSTEGWHRVARPILGIDIRTIALLDVQLQEDISDFGIKGGFLVDQVYNPVAEELGIKCGNVIISINGLDAIRLPELEGYLLSLGWHYLMDKSTCMKEFKLRVFYLKSGVERYVTVPVRYYDKSERDEDFEWMGSYDTS</sequence>
<dbReference type="InterPro" id="IPR009003">
    <property type="entry name" value="Peptidase_S1_PA"/>
</dbReference>
<reference evidence="2" key="1">
    <citation type="journal article" date="2019" name="Nat. Commun.">
        <title>The genome of broomcorn millet.</title>
        <authorList>
            <person name="Zou C."/>
            <person name="Miki D."/>
            <person name="Li D."/>
            <person name="Tang Q."/>
            <person name="Xiao L."/>
            <person name="Rajput S."/>
            <person name="Deng P."/>
            <person name="Jia W."/>
            <person name="Huang R."/>
            <person name="Zhang M."/>
            <person name="Sun Y."/>
            <person name="Hu J."/>
            <person name="Fu X."/>
            <person name="Schnable P.S."/>
            <person name="Li F."/>
            <person name="Zhang H."/>
            <person name="Feng B."/>
            <person name="Zhu X."/>
            <person name="Liu R."/>
            <person name="Schnable J.C."/>
            <person name="Zhu J.-K."/>
            <person name="Zhang H."/>
        </authorList>
    </citation>
    <scope>NUCLEOTIDE SEQUENCE [LARGE SCALE GENOMIC DNA]</scope>
</reference>
<dbReference type="STRING" id="4540.A0A3L6RH62"/>
<organism evidence="1 2">
    <name type="scientific">Panicum miliaceum</name>
    <name type="common">Proso millet</name>
    <name type="synonym">Broomcorn millet</name>
    <dbReference type="NCBI Taxonomy" id="4540"/>
    <lineage>
        <taxon>Eukaryota</taxon>
        <taxon>Viridiplantae</taxon>
        <taxon>Streptophyta</taxon>
        <taxon>Embryophyta</taxon>
        <taxon>Tracheophyta</taxon>
        <taxon>Spermatophyta</taxon>
        <taxon>Magnoliopsida</taxon>
        <taxon>Liliopsida</taxon>
        <taxon>Poales</taxon>
        <taxon>Poaceae</taxon>
        <taxon>PACMAD clade</taxon>
        <taxon>Panicoideae</taxon>
        <taxon>Panicodae</taxon>
        <taxon>Paniceae</taxon>
        <taxon>Panicinae</taxon>
        <taxon>Panicum</taxon>
        <taxon>Panicum sect. Panicum</taxon>
    </lineage>
</organism>
<dbReference type="PANTHER" id="PTHR47389:SF4">
    <property type="entry name" value="OS09G0436400 PROTEIN"/>
    <property type="match status" value="1"/>
</dbReference>